<dbReference type="InterPro" id="IPR009000">
    <property type="entry name" value="Transl_B-barrel_sf"/>
</dbReference>
<dbReference type="SUPFAM" id="SSF50447">
    <property type="entry name" value="Translation proteins"/>
    <property type="match status" value="1"/>
</dbReference>
<dbReference type="FunFam" id="3.30.160.810:FF:000001">
    <property type="entry name" value="50S ribosomal protein L3"/>
    <property type="match status" value="1"/>
</dbReference>
<dbReference type="NCBIfam" id="TIGR03625">
    <property type="entry name" value="L3_bact"/>
    <property type="match status" value="1"/>
</dbReference>
<dbReference type="PANTHER" id="PTHR11229">
    <property type="entry name" value="50S RIBOSOMAL PROTEIN L3"/>
    <property type="match status" value="1"/>
</dbReference>
<protein>
    <recommendedName>
        <fullName evidence="6 7">Large ribosomal subunit protein uL3</fullName>
    </recommendedName>
</protein>
<dbReference type="InterPro" id="IPR019927">
    <property type="entry name" value="Ribosomal_uL3_bac/org-type"/>
</dbReference>
<dbReference type="Gene3D" id="3.30.160.810">
    <property type="match status" value="1"/>
</dbReference>
<dbReference type="Gene3D" id="2.40.30.10">
    <property type="entry name" value="Translation factors"/>
    <property type="match status" value="1"/>
</dbReference>
<dbReference type="EMBL" id="APJX01000001">
    <property type="protein sequence ID" value="EMS81098.1"/>
    <property type="molecule type" value="Genomic_DNA"/>
</dbReference>
<keyword evidence="4 7" id="KW-0689">Ribosomal protein</keyword>
<evidence type="ECO:0000256" key="4">
    <source>
        <dbReference type="ARBA" id="ARBA00022980"/>
    </source>
</evidence>
<comment type="subunit">
    <text evidence="7">Part of the 50S ribosomal subunit. Forms a cluster with proteins L14 and L19.</text>
</comment>
<organism evidence="9 10">
    <name type="scientific">Desulfotignum phosphitoxidans DSM 13687</name>
    <dbReference type="NCBI Taxonomy" id="1286635"/>
    <lineage>
        <taxon>Bacteria</taxon>
        <taxon>Pseudomonadati</taxon>
        <taxon>Thermodesulfobacteriota</taxon>
        <taxon>Desulfobacteria</taxon>
        <taxon>Desulfobacterales</taxon>
        <taxon>Desulfobacteraceae</taxon>
        <taxon>Desulfotignum</taxon>
    </lineage>
</organism>
<dbReference type="Pfam" id="PF00297">
    <property type="entry name" value="Ribosomal_L3"/>
    <property type="match status" value="1"/>
</dbReference>
<dbReference type="GO" id="GO:0022625">
    <property type="term" value="C:cytosolic large ribosomal subunit"/>
    <property type="evidence" value="ECO:0007669"/>
    <property type="project" value="TreeGrafter"/>
</dbReference>
<evidence type="ECO:0000313" key="10">
    <source>
        <dbReference type="Proteomes" id="UP000014216"/>
    </source>
</evidence>
<keyword evidence="10" id="KW-1185">Reference proteome</keyword>
<dbReference type="FunFam" id="2.40.30.10:FF:000004">
    <property type="entry name" value="50S ribosomal protein L3"/>
    <property type="match status" value="1"/>
</dbReference>
<dbReference type="PANTHER" id="PTHR11229:SF16">
    <property type="entry name" value="LARGE RIBOSOMAL SUBUNIT PROTEIN UL3C"/>
    <property type="match status" value="1"/>
</dbReference>
<keyword evidence="2 7" id="KW-0699">rRNA-binding</keyword>
<evidence type="ECO:0000256" key="3">
    <source>
        <dbReference type="ARBA" id="ARBA00022884"/>
    </source>
</evidence>
<evidence type="ECO:0000256" key="6">
    <source>
        <dbReference type="ARBA" id="ARBA00035243"/>
    </source>
</evidence>
<name>S0G168_9BACT</name>
<dbReference type="PATRIC" id="fig|1286635.3.peg.251"/>
<dbReference type="GO" id="GO:0019843">
    <property type="term" value="F:rRNA binding"/>
    <property type="evidence" value="ECO:0007669"/>
    <property type="project" value="UniProtKB-UniRule"/>
</dbReference>
<dbReference type="OrthoDB" id="9806135at2"/>
<comment type="function">
    <text evidence="7">One of the primary rRNA binding proteins, it binds directly near the 3'-end of the 23S rRNA, where it nucleates assembly of the 50S subunit.</text>
</comment>
<accession>S0G168</accession>
<evidence type="ECO:0000256" key="1">
    <source>
        <dbReference type="ARBA" id="ARBA00006540"/>
    </source>
</evidence>
<dbReference type="GO" id="GO:0006412">
    <property type="term" value="P:translation"/>
    <property type="evidence" value="ECO:0007669"/>
    <property type="project" value="UniProtKB-UniRule"/>
</dbReference>
<dbReference type="GO" id="GO:0003735">
    <property type="term" value="F:structural constituent of ribosome"/>
    <property type="evidence" value="ECO:0007669"/>
    <property type="project" value="UniProtKB-UniRule"/>
</dbReference>
<dbReference type="Proteomes" id="UP000014216">
    <property type="component" value="Unassembled WGS sequence"/>
</dbReference>
<evidence type="ECO:0000313" key="9">
    <source>
        <dbReference type="EMBL" id="EMS81098.1"/>
    </source>
</evidence>
<comment type="similarity">
    <text evidence="1 7">Belongs to the universal ribosomal protein uL3 family.</text>
</comment>
<evidence type="ECO:0000256" key="5">
    <source>
        <dbReference type="ARBA" id="ARBA00023274"/>
    </source>
</evidence>
<keyword evidence="3 7" id="KW-0694">RNA-binding</keyword>
<proteinExistence type="inferred from homology"/>
<comment type="caution">
    <text evidence="9">The sequence shown here is derived from an EMBL/GenBank/DDBJ whole genome shotgun (WGS) entry which is preliminary data.</text>
</comment>
<reference evidence="9 10" key="1">
    <citation type="journal article" date="2013" name="Genome Announc.">
        <title>Draft Genome Sequence of Desulfotignum phosphitoxidans DSM 13687 Strain FiPS-3.</title>
        <authorList>
            <person name="Poehlein A."/>
            <person name="Daniel R."/>
            <person name="Simeonova D.D."/>
        </authorList>
    </citation>
    <scope>NUCLEOTIDE SEQUENCE [LARGE SCALE GENOMIC DNA]</scope>
    <source>
        <strain evidence="9 10">DSM 13687</strain>
    </source>
</reference>
<dbReference type="AlphaFoldDB" id="S0G168"/>
<keyword evidence="5 7" id="KW-0687">Ribonucleoprotein</keyword>
<feature type="region of interest" description="Disordered" evidence="8">
    <location>
        <begin position="114"/>
        <end position="149"/>
    </location>
</feature>
<dbReference type="RefSeq" id="WP_006963757.1">
    <property type="nucleotide sequence ID" value="NZ_APJX01000001.1"/>
</dbReference>
<evidence type="ECO:0000256" key="7">
    <source>
        <dbReference type="HAMAP-Rule" id="MF_01325"/>
    </source>
</evidence>
<evidence type="ECO:0000256" key="2">
    <source>
        <dbReference type="ARBA" id="ARBA00022730"/>
    </source>
</evidence>
<dbReference type="InterPro" id="IPR000597">
    <property type="entry name" value="Ribosomal_uL3"/>
</dbReference>
<dbReference type="HAMAP" id="MF_01325_B">
    <property type="entry name" value="Ribosomal_uL3_B"/>
    <property type="match status" value="1"/>
</dbReference>
<sequence>MNGIIGKKIGMTSAFASDGRLVPVTVVQVGPCVVTQVKTQETDGYTALQLGFDETPVEKQNKPIAGHLKKATDKGYRVLKEFRSPSVEGVAPGAVVNLDIFSIGEKVTVTGTSKGRGFQGTIKRHGFSRGPETHGNRNHRKPGSIGNSAWPAKVIKGKRMPGHMGVEKETVKNLTVVDIKQNENLLLLKGAVPGPKTGIIKIYKTS</sequence>
<evidence type="ECO:0000256" key="8">
    <source>
        <dbReference type="SAM" id="MobiDB-lite"/>
    </source>
</evidence>
<gene>
    <name evidence="7 9" type="primary">rplC</name>
    <name evidence="9" type="ORF">Dpo_1c02290</name>
</gene>